<dbReference type="EMBL" id="QAAD01000005">
    <property type="protein sequence ID" value="PTN09235.1"/>
    <property type="molecule type" value="Genomic_DNA"/>
</dbReference>
<accession>A0A2T5C3C3</accession>
<name>A0A2T5C3C3_9BACT</name>
<organism evidence="5 6">
    <name type="scientific">Mangrovibacterium marinum</name>
    <dbReference type="NCBI Taxonomy" id="1639118"/>
    <lineage>
        <taxon>Bacteria</taxon>
        <taxon>Pseudomonadati</taxon>
        <taxon>Bacteroidota</taxon>
        <taxon>Bacteroidia</taxon>
        <taxon>Marinilabiliales</taxon>
        <taxon>Prolixibacteraceae</taxon>
        <taxon>Mangrovibacterium</taxon>
    </lineage>
</organism>
<dbReference type="PANTHER" id="PTHR42970">
    <property type="entry name" value="PECTATE LYASE C-RELATED"/>
    <property type="match status" value="1"/>
</dbReference>
<dbReference type="RefSeq" id="WP_107821821.1">
    <property type="nucleotide sequence ID" value="NZ_OY782574.1"/>
</dbReference>
<feature type="chain" id="PRO_5015660312" description="Pectate lyase" evidence="4">
    <location>
        <begin position="25"/>
        <end position="456"/>
    </location>
</feature>
<dbReference type="InterPro" id="IPR011050">
    <property type="entry name" value="Pectin_lyase_fold/virulence"/>
</dbReference>
<dbReference type="Gene3D" id="2.160.20.10">
    <property type="entry name" value="Single-stranded right-handed beta-helix, Pectin lyase-like"/>
    <property type="match status" value="1"/>
</dbReference>
<keyword evidence="2" id="KW-0325">Glycoprotein</keyword>
<evidence type="ECO:0000313" key="5">
    <source>
        <dbReference type="EMBL" id="PTN09235.1"/>
    </source>
</evidence>
<evidence type="ECO:0000256" key="1">
    <source>
        <dbReference type="ARBA" id="ARBA00022723"/>
    </source>
</evidence>
<comment type="caution">
    <text evidence="5">The sequence shown here is derived from an EMBL/GenBank/DDBJ whole genome shotgun (WGS) entry which is preliminary data.</text>
</comment>
<dbReference type="InterPro" id="IPR052063">
    <property type="entry name" value="Polysaccharide_Lyase_1"/>
</dbReference>
<dbReference type="GO" id="GO:0046872">
    <property type="term" value="F:metal ion binding"/>
    <property type="evidence" value="ECO:0007669"/>
    <property type="project" value="UniProtKB-KW"/>
</dbReference>
<evidence type="ECO:0000256" key="4">
    <source>
        <dbReference type="SAM" id="SignalP"/>
    </source>
</evidence>
<feature type="signal peptide" evidence="4">
    <location>
        <begin position="1"/>
        <end position="24"/>
    </location>
</feature>
<keyword evidence="6" id="KW-1185">Reference proteome</keyword>
<feature type="region of interest" description="Disordered" evidence="3">
    <location>
        <begin position="398"/>
        <end position="418"/>
    </location>
</feature>
<dbReference type="Proteomes" id="UP000243525">
    <property type="component" value="Unassembled WGS sequence"/>
</dbReference>
<dbReference type="SUPFAM" id="SSF51126">
    <property type="entry name" value="Pectin lyase-like"/>
    <property type="match status" value="1"/>
</dbReference>
<protein>
    <recommendedName>
        <fullName evidence="7">Pectate lyase</fullName>
    </recommendedName>
</protein>
<dbReference type="OrthoDB" id="8737820at2"/>
<evidence type="ECO:0000256" key="2">
    <source>
        <dbReference type="ARBA" id="ARBA00023180"/>
    </source>
</evidence>
<keyword evidence="1" id="KW-0479">Metal-binding</keyword>
<keyword evidence="4" id="KW-0732">Signal</keyword>
<dbReference type="PANTHER" id="PTHR42970:SF1">
    <property type="entry name" value="PECTATE LYASE C-RELATED"/>
    <property type="match status" value="1"/>
</dbReference>
<evidence type="ECO:0000313" key="6">
    <source>
        <dbReference type="Proteomes" id="UP000243525"/>
    </source>
</evidence>
<dbReference type="AlphaFoldDB" id="A0A2T5C3C3"/>
<sequence length="456" mass="50027">MKESTRTLLATILCFVLTTLSAQAQTIPAFPGAEGGGMYTSGGRGGKVLYVTNLSDDGKKGSLRWAATRKYPRTVVFKVSGTIELRKKLLIRSDSLTIAGQTAPGEGITLKGYPTKIDADNIIIRYIRFRMGDENDVQSDALEGQFHQNIIIDHCSISWSTDECASFYGNSNFTMQWCILSESLNHSVHKKGDHGYGAIWGGKNASFHHNLLAHHNSRNPRFDHPGVYDSPEQMQAFRGSVEFVNNVIYNWRNHASYGGEAGQFNVINNYYKPGAASKRTGQFLQPYASDHGYGSFYVAGNQLEGQKAICKDNTLGIDMKDGGTFTTIAAAQPFDVSGKLKIDKAPKAFRKVLARAGASLQRDQVDKRIVRETANGTTSYSGSIENIAGIIDSQQDVGGWPELNTGQAPTDSDQDGIPDAWELKHKLDPNNAADSQQKTKSGYTMLELYINQVCNQ</sequence>
<evidence type="ECO:0008006" key="7">
    <source>
        <dbReference type="Google" id="ProtNLM"/>
    </source>
</evidence>
<evidence type="ECO:0000256" key="3">
    <source>
        <dbReference type="SAM" id="MobiDB-lite"/>
    </source>
</evidence>
<reference evidence="5 6" key="1">
    <citation type="submission" date="2018-04" db="EMBL/GenBank/DDBJ databases">
        <title>Genomic Encyclopedia of Archaeal and Bacterial Type Strains, Phase II (KMG-II): from individual species to whole genera.</title>
        <authorList>
            <person name="Goeker M."/>
        </authorList>
    </citation>
    <scope>NUCLEOTIDE SEQUENCE [LARGE SCALE GENOMIC DNA]</scope>
    <source>
        <strain evidence="5 6">DSM 28823</strain>
    </source>
</reference>
<proteinExistence type="predicted"/>
<gene>
    <name evidence="5" type="ORF">C8N47_10575</name>
</gene>
<dbReference type="InterPro" id="IPR012334">
    <property type="entry name" value="Pectin_lyas_fold"/>
</dbReference>